<dbReference type="AlphaFoldDB" id="A0A8W8N265"/>
<evidence type="ECO:0000313" key="5">
    <source>
        <dbReference type="Proteomes" id="UP000005408"/>
    </source>
</evidence>
<dbReference type="EnsemblMetazoa" id="G4989.1">
    <property type="protein sequence ID" value="G4989.1:cds"/>
    <property type="gene ID" value="G4989"/>
</dbReference>
<evidence type="ECO:0000256" key="2">
    <source>
        <dbReference type="ARBA" id="ARBA00022737"/>
    </source>
</evidence>
<dbReference type="Pfam" id="PF00651">
    <property type="entry name" value="BTB"/>
    <property type="match status" value="1"/>
</dbReference>
<evidence type="ECO:0000313" key="4">
    <source>
        <dbReference type="EnsemblMetazoa" id="G4989.3:cds"/>
    </source>
</evidence>
<dbReference type="InterPro" id="IPR006652">
    <property type="entry name" value="Kelch_1"/>
</dbReference>
<dbReference type="Pfam" id="PF07707">
    <property type="entry name" value="BACK"/>
    <property type="match status" value="1"/>
</dbReference>
<dbReference type="PANTHER" id="PTHR24412:SF501">
    <property type="entry name" value="BTB DOMAIN-CONTAINING PROTEIN"/>
    <property type="match status" value="1"/>
</dbReference>
<accession>A0A8W8N265</accession>
<dbReference type="InterPro" id="IPR011705">
    <property type="entry name" value="BACK"/>
</dbReference>
<evidence type="ECO:0000259" key="3">
    <source>
        <dbReference type="PROSITE" id="PS50097"/>
    </source>
</evidence>
<protein>
    <recommendedName>
        <fullName evidence="3">BTB domain-containing protein</fullName>
    </recommendedName>
</protein>
<dbReference type="InterPro" id="IPR015915">
    <property type="entry name" value="Kelch-typ_b-propeller"/>
</dbReference>
<keyword evidence="2" id="KW-0677">Repeat</keyword>
<reference evidence="4" key="1">
    <citation type="submission" date="2022-08" db="UniProtKB">
        <authorList>
            <consortium name="EnsemblMetazoa"/>
        </authorList>
    </citation>
    <scope>IDENTIFICATION</scope>
    <source>
        <strain evidence="4">05x7-T-G4-1.051#20</strain>
    </source>
</reference>
<dbReference type="InterPro" id="IPR000210">
    <property type="entry name" value="BTB/POZ_dom"/>
</dbReference>
<dbReference type="OMA" id="SYNYVER"/>
<dbReference type="SMART" id="SM00612">
    <property type="entry name" value="Kelch"/>
    <property type="match status" value="6"/>
</dbReference>
<dbReference type="Gene3D" id="3.30.710.10">
    <property type="entry name" value="Potassium Channel Kv1.1, Chain A"/>
    <property type="match status" value="1"/>
</dbReference>
<organism evidence="4 5">
    <name type="scientific">Magallana gigas</name>
    <name type="common">Pacific oyster</name>
    <name type="synonym">Crassostrea gigas</name>
    <dbReference type="NCBI Taxonomy" id="29159"/>
    <lineage>
        <taxon>Eukaryota</taxon>
        <taxon>Metazoa</taxon>
        <taxon>Spiralia</taxon>
        <taxon>Lophotrochozoa</taxon>
        <taxon>Mollusca</taxon>
        <taxon>Bivalvia</taxon>
        <taxon>Autobranchia</taxon>
        <taxon>Pteriomorphia</taxon>
        <taxon>Ostreida</taxon>
        <taxon>Ostreoidea</taxon>
        <taxon>Ostreidae</taxon>
        <taxon>Magallana</taxon>
    </lineage>
</organism>
<dbReference type="PANTHER" id="PTHR24412">
    <property type="entry name" value="KELCH PROTEIN"/>
    <property type="match status" value="1"/>
</dbReference>
<dbReference type="SUPFAM" id="SSF54695">
    <property type="entry name" value="POZ domain"/>
    <property type="match status" value="1"/>
</dbReference>
<dbReference type="PROSITE" id="PS50097">
    <property type="entry name" value="BTB"/>
    <property type="match status" value="1"/>
</dbReference>
<dbReference type="Gene3D" id="2.120.10.80">
    <property type="entry name" value="Kelch-type beta propeller"/>
    <property type="match status" value="2"/>
</dbReference>
<keyword evidence="5" id="KW-1185">Reference proteome</keyword>
<dbReference type="PIRSF" id="PIRSF037037">
    <property type="entry name" value="Kelch-like_protein_gigaxonin"/>
    <property type="match status" value="1"/>
</dbReference>
<dbReference type="FunFam" id="1.25.40.420:FF:000001">
    <property type="entry name" value="Kelch-like family member 12"/>
    <property type="match status" value="1"/>
</dbReference>
<dbReference type="EnsemblMetazoa" id="G4989.3">
    <property type="protein sequence ID" value="G4989.3:cds"/>
    <property type="gene ID" value="G4989"/>
</dbReference>
<keyword evidence="1" id="KW-0880">Kelch repeat</keyword>
<dbReference type="InterPro" id="IPR011333">
    <property type="entry name" value="SKP1/BTB/POZ_sf"/>
</dbReference>
<feature type="domain" description="BTB" evidence="3">
    <location>
        <begin position="30"/>
        <end position="97"/>
    </location>
</feature>
<proteinExistence type="predicted"/>
<dbReference type="Pfam" id="PF24681">
    <property type="entry name" value="Kelch_KLHDC2_KLHL20_DRC7"/>
    <property type="match status" value="1"/>
</dbReference>
<dbReference type="Gene3D" id="1.25.40.420">
    <property type="match status" value="1"/>
</dbReference>
<dbReference type="Pfam" id="PF01344">
    <property type="entry name" value="Kelch_1"/>
    <property type="match status" value="2"/>
</dbReference>
<dbReference type="OrthoDB" id="45365at2759"/>
<dbReference type="SMART" id="SM00225">
    <property type="entry name" value="BTB"/>
    <property type="match status" value="1"/>
</dbReference>
<sequence length="564" mass="63540">MIESRTFSVSGQTQNAFKVMHELRLRNLLCDIILSVDGKEFTGHKVVLCGCSPYLCAMFTNGMLESEKAQIEIQGLESWAMGELIEFMYTSVIEINVDNVEGILQGASLLGLHQLRKMCATFLQSQLTASNCLGIHGLADMYMCGELESASRHFINENFLEVIHCEEFMQLSCDRLITLLKSDTIRVNKENEVMEAVCNWIQWDPDSRFSEACRLLPHVKLPLLEISYLENVVVQSEFVKNCAKCQLLISKAITTLHDSTSLQLIRPRAMPISIYVLGGRNSSDCQLSSMERYDFLRDQWSHVSNMNIARTAVGACSIDGMLYAVGGECALVDTQEDTLYLRCVECYDPVLRQWVPKPDMKVARSFVAVAGVGKYLYAIGGEDRSTSYSIMEKYDINTETWSFGPNMKRKRSGAGVCVCDGKIYVAGGYDKTLHMDRASVECYDPSTDDWTFVTEMEKARSGLSLIAIDHNIYMIGGRYKTADQYFDVAERYNTITNQWTTLWSMNQPRAWPGIAVYDGKIYLIGGFDGSYRLRSAEVYDIDRDRWSFISNMLVGRAGCGASIV</sequence>
<dbReference type="Proteomes" id="UP000005408">
    <property type="component" value="Unassembled WGS sequence"/>
</dbReference>
<dbReference type="SMART" id="SM00875">
    <property type="entry name" value="BACK"/>
    <property type="match status" value="1"/>
</dbReference>
<name>A0A8W8N265_MAGGI</name>
<dbReference type="SUPFAM" id="SSF117281">
    <property type="entry name" value="Kelch motif"/>
    <property type="match status" value="2"/>
</dbReference>
<evidence type="ECO:0000256" key="1">
    <source>
        <dbReference type="ARBA" id="ARBA00022441"/>
    </source>
</evidence>
<dbReference type="InterPro" id="IPR017096">
    <property type="entry name" value="BTB-kelch_protein"/>
</dbReference>